<accession>A0A5N4AD67</accession>
<feature type="compositionally biased region" description="Basic and acidic residues" evidence="1">
    <location>
        <begin position="41"/>
        <end position="55"/>
    </location>
</feature>
<dbReference type="AlphaFoldDB" id="A0A5N4AD67"/>
<protein>
    <recommendedName>
        <fullName evidence="2">TTF-type domain-containing protein</fullName>
    </recommendedName>
</protein>
<organism evidence="3 4">
    <name type="scientific">Photinus pyralis</name>
    <name type="common">Common eastern firefly</name>
    <name type="synonym">Lampyris pyralis</name>
    <dbReference type="NCBI Taxonomy" id="7054"/>
    <lineage>
        <taxon>Eukaryota</taxon>
        <taxon>Metazoa</taxon>
        <taxon>Ecdysozoa</taxon>
        <taxon>Arthropoda</taxon>
        <taxon>Hexapoda</taxon>
        <taxon>Insecta</taxon>
        <taxon>Pterygota</taxon>
        <taxon>Neoptera</taxon>
        <taxon>Endopterygota</taxon>
        <taxon>Coleoptera</taxon>
        <taxon>Polyphaga</taxon>
        <taxon>Elateriformia</taxon>
        <taxon>Elateroidea</taxon>
        <taxon>Lampyridae</taxon>
        <taxon>Lampyrinae</taxon>
        <taxon>Photinus</taxon>
    </lineage>
</organism>
<feature type="domain" description="TTF-type" evidence="2">
    <location>
        <begin position="183"/>
        <end position="268"/>
    </location>
</feature>
<dbReference type="SUPFAM" id="SSF53098">
    <property type="entry name" value="Ribonuclease H-like"/>
    <property type="match status" value="1"/>
</dbReference>
<dbReference type="InterPro" id="IPR006580">
    <property type="entry name" value="Znf_TTF"/>
</dbReference>
<dbReference type="EMBL" id="VVIM01000008">
    <property type="protein sequence ID" value="KAB0795277.1"/>
    <property type="molecule type" value="Genomic_DNA"/>
</dbReference>
<comment type="caution">
    <text evidence="3">The sequence shown here is derived from an EMBL/GenBank/DDBJ whole genome shotgun (WGS) entry which is preliminary data.</text>
</comment>
<name>A0A5N4AD67_PHOPY</name>
<dbReference type="InterPro" id="IPR025398">
    <property type="entry name" value="DUF4371"/>
</dbReference>
<evidence type="ECO:0000259" key="2">
    <source>
        <dbReference type="SMART" id="SM00597"/>
    </source>
</evidence>
<evidence type="ECO:0000313" key="3">
    <source>
        <dbReference type="EMBL" id="KAB0795277.1"/>
    </source>
</evidence>
<dbReference type="OrthoDB" id="6779073at2759"/>
<keyword evidence="4" id="KW-1185">Reference proteome</keyword>
<evidence type="ECO:0000256" key="1">
    <source>
        <dbReference type="SAM" id="MobiDB-lite"/>
    </source>
</evidence>
<sequence>MLPKKKLSGAEFKKIRAKKLNVNQKSASLMQTFIKLGSRQKGVEEEMCRSGDQDRSLSSSTIIGSERDNECENNTSATLSEQIQEIEAGENNGMETESTSTHNSKEDTDTQVTSDLKSMEKEGGISSINSSSELELEIINYNNPVNWKGDKVFLEQLIKNGPVYGDNLDCYPVTNTRQFSKKYFSKILPNGNSIQRKWLFYCIERDVIYCFPCLLFGGASSQFSTKKTGFRDWHNIGPRVKSHENSTAHKKCVIDLITFEINLKKRHFLTDEIQKMILSETERWKHILKCILDAILFCVKNNEALRGSVEKIGHPNSGKFLQTLELISHYDPILKQHIDSENHKKYFSPKIQNELIAIAGNAVRNEIVSRIKQAKYFSVILDTTPDVSKSEQLSLVVRYVEKNGKTCSIEERFLMFIEVKEKTGYALANILQKVLQELGLDIQNIRGQAYDNGSNMAGQYQGVQARILQENPTARFVPCSAHSLNLVALHSASISPEIITFFGIIQNLFNFFAHSTVRWTKLKNALNITLKGFSDTRWSSKALALNALITQFELVLDLLEEMTDVSIYSGETVIGAKNFQKNLKNFDFVILLVFWSSLLNKINKINLLLQKKDLTLDTACKHIKGLLEEIKENRDGYFEKSERDALQICQNCTLSTEYKEVRKRKIKKMSGELADDFYLDPKTKQKQLFFQVIDSIITQLSNRYKGLHEICSDFSFLNGSVLSKMSLSDTEKCINALCDKYPNDFNCTEFIQEAESFKFQTQELFDIQGQSALEIYQNLHKYDLMAEYPNFATALHIFLTIPVTSASCERTFSKLKLLKNYLRSTMSQQRLSNTAILSIERIIAESISFDKYISDFASQKARQCCL</sequence>
<gene>
    <name evidence="3" type="ORF">PPYR_12116</name>
</gene>
<dbReference type="Proteomes" id="UP000327044">
    <property type="component" value="Unassembled WGS sequence"/>
</dbReference>
<dbReference type="Pfam" id="PF14291">
    <property type="entry name" value="DUF4371"/>
    <property type="match status" value="1"/>
</dbReference>
<feature type="region of interest" description="Disordered" evidence="1">
    <location>
        <begin position="38"/>
        <end position="76"/>
    </location>
</feature>
<dbReference type="InParanoid" id="A0A5N4AD67"/>
<dbReference type="Pfam" id="PF05699">
    <property type="entry name" value="Dimer_Tnp_hAT"/>
    <property type="match status" value="1"/>
</dbReference>
<proteinExistence type="predicted"/>
<feature type="region of interest" description="Disordered" evidence="1">
    <location>
        <begin position="88"/>
        <end position="124"/>
    </location>
</feature>
<dbReference type="GO" id="GO:0046983">
    <property type="term" value="F:protein dimerization activity"/>
    <property type="evidence" value="ECO:0007669"/>
    <property type="project" value="InterPro"/>
</dbReference>
<evidence type="ECO:0000313" key="4">
    <source>
        <dbReference type="Proteomes" id="UP000327044"/>
    </source>
</evidence>
<feature type="compositionally biased region" description="Polar residues" evidence="1">
    <location>
        <begin position="93"/>
        <end position="102"/>
    </location>
</feature>
<dbReference type="SMART" id="SM00597">
    <property type="entry name" value="ZnF_TTF"/>
    <property type="match status" value="1"/>
</dbReference>
<reference evidence="3 4" key="1">
    <citation type="journal article" date="2018" name="Elife">
        <title>Firefly genomes illuminate parallel origins of bioluminescence in beetles.</title>
        <authorList>
            <person name="Fallon T.R."/>
            <person name="Lower S.E."/>
            <person name="Chang C.H."/>
            <person name="Bessho-Uehara M."/>
            <person name="Martin G.J."/>
            <person name="Bewick A.J."/>
            <person name="Behringer M."/>
            <person name="Debat H.J."/>
            <person name="Wong I."/>
            <person name="Day J.C."/>
            <person name="Suvorov A."/>
            <person name="Silva C.J."/>
            <person name="Stanger-Hall K.F."/>
            <person name="Hall D.W."/>
            <person name="Schmitz R.J."/>
            <person name="Nelson D.R."/>
            <person name="Lewis S.M."/>
            <person name="Shigenobu S."/>
            <person name="Bybee S.M."/>
            <person name="Larracuente A.M."/>
            <person name="Oba Y."/>
            <person name="Weng J.K."/>
        </authorList>
    </citation>
    <scope>NUCLEOTIDE SEQUENCE [LARGE SCALE GENOMIC DNA]</scope>
    <source>
        <strain evidence="3">1611_PpyrPB1</strain>
        <tissue evidence="3">Whole body</tissue>
    </source>
</reference>
<dbReference type="PANTHER" id="PTHR45749:SF21">
    <property type="entry name" value="DUF4371 DOMAIN-CONTAINING PROTEIN"/>
    <property type="match status" value="1"/>
</dbReference>
<dbReference type="InterPro" id="IPR008906">
    <property type="entry name" value="HATC_C_dom"/>
</dbReference>
<dbReference type="InterPro" id="IPR012337">
    <property type="entry name" value="RNaseH-like_sf"/>
</dbReference>
<dbReference type="PANTHER" id="PTHR45749">
    <property type="match status" value="1"/>
</dbReference>